<keyword evidence="2" id="KW-1185">Reference proteome</keyword>
<dbReference type="HOGENOM" id="CLU_2688555_0_0_1"/>
<name>A0A0D0E2E0_9AGAM</name>
<accession>A0A0D0E2E0</accession>
<organism evidence="1 2">
    <name type="scientific">Paxillus rubicundulus Ve08.2h10</name>
    <dbReference type="NCBI Taxonomy" id="930991"/>
    <lineage>
        <taxon>Eukaryota</taxon>
        <taxon>Fungi</taxon>
        <taxon>Dikarya</taxon>
        <taxon>Basidiomycota</taxon>
        <taxon>Agaricomycotina</taxon>
        <taxon>Agaricomycetes</taxon>
        <taxon>Agaricomycetidae</taxon>
        <taxon>Boletales</taxon>
        <taxon>Paxilineae</taxon>
        <taxon>Paxillaceae</taxon>
        <taxon>Paxillus</taxon>
    </lineage>
</organism>
<evidence type="ECO:0000313" key="2">
    <source>
        <dbReference type="Proteomes" id="UP000054538"/>
    </source>
</evidence>
<proteinExistence type="predicted"/>
<gene>
    <name evidence="1" type="ORF">PAXRUDRAFT_716361</name>
</gene>
<protein>
    <submittedName>
        <fullName evidence="1">Uncharacterized protein</fullName>
    </submittedName>
</protein>
<reference evidence="1 2" key="1">
    <citation type="submission" date="2014-04" db="EMBL/GenBank/DDBJ databases">
        <authorList>
            <consortium name="DOE Joint Genome Institute"/>
            <person name="Kuo A."/>
            <person name="Kohler A."/>
            <person name="Jargeat P."/>
            <person name="Nagy L.G."/>
            <person name="Floudas D."/>
            <person name="Copeland A."/>
            <person name="Barry K.W."/>
            <person name="Cichocki N."/>
            <person name="Veneault-Fourrey C."/>
            <person name="LaButti K."/>
            <person name="Lindquist E.A."/>
            <person name="Lipzen A."/>
            <person name="Lundell T."/>
            <person name="Morin E."/>
            <person name="Murat C."/>
            <person name="Sun H."/>
            <person name="Tunlid A."/>
            <person name="Henrissat B."/>
            <person name="Grigoriev I.V."/>
            <person name="Hibbett D.S."/>
            <person name="Martin F."/>
            <person name="Nordberg H.P."/>
            <person name="Cantor M.N."/>
            <person name="Hua S.X."/>
        </authorList>
    </citation>
    <scope>NUCLEOTIDE SEQUENCE [LARGE SCALE GENOMIC DNA]</scope>
    <source>
        <strain evidence="1 2">Ve08.2h10</strain>
    </source>
</reference>
<evidence type="ECO:0000313" key="1">
    <source>
        <dbReference type="EMBL" id="KIK98171.1"/>
    </source>
</evidence>
<dbReference type="Proteomes" id="UP000054538">
    <property type="component" value="Unassembled WGS sequence"/>
</dbReference>
<dbReference type="InParanoid" id="A0A0D0E2E0"/>
<reference evidence="2" key="2">
    <citation type="submission" date="2015-01" db="EMBL/GenBank/DDBJ databases">
        <title>Evolutionary Origins and Diversification of the Mycorrhizal Mutualists.</title>
        <authorList>
            <consortium name="DOE Joint Genome Institute"/>
            <consortium name="Mycorrhizal Genomics Consortium"/>
            <person name="Kohler A."/>
            <person name="Kuo A."/>
            <person name="Nagy L.G."/>
            <person name="Floudas D."/>
            <person name="Copeland A."/>
            <person name="Barry K.W."/>
            <person name="Cichocki N."/>
            <person name="Veneault-Fourrey C."/>
            <person name="LaButti K."/>
            <person name="Lindquist E.A."/>
            <person name="Lipzen A."/>
            <person name="Lundell T."/>
            <person name="Morin E."/>
            <person name="Murat C."/>
            <person name="Riley R."/>
            <person name="Ohm R."/>
            <person name="Sun H."/>
            <person name="Tunlid A."/>
            <person name="Henrissat B."/>
            <person name="Grigoriev I.V."/>
            <person name="Hibbett D.S."/>
            <person name="Martin F."/>
        </authorList>
    </citation>
    <scope>NUCLEOTIDE SEQUENCE [LARGE SCALE GENOMIC DNA]</scope>
    <source>
        <strain evidence="2">Ve08.2h10</strain>
    </source>
</reference>
<dbReference type="EMBL" id="KN824903">
    <property type="protein sequence ID" value="KIK98171.1"/>
    <property type="molecule type" value="Genomic_DNA"/>
</dbReference>
<dbReference type="AlphaFoldDB" id="A0A0D0E2E0"/>
<sequence>MFFDSQSAHSYINVLVAGGVRCYRSAGRDATNSKKARVCPNIAAPPRTGLVPYVVNDLPEFPMLIRATILLSRV</sequence>